<evidence type="ECO:0000256" key="1">
    <source>
        <dbReference type="SAM" id="SignalP"/>
    </source>
</evidence>
<feature type="signal peptide" evidence="1">
    <location>
        <begin position="1"/>
        <end position="24"/>
    </location>
</feature>
<accession>A0ABQ9Z5I3</accession>
<name>A0ABQ9Z5I3_9CRUS</name>
<keyword evidence="3" id="KW-1185">Reference proteome</keyword>
<feature type="chain" id="PRO_5047284752" evidence="1">
    <location>
        <begin position="25"/>
        <end position="91"/>
    </location>
</feature>
<keyword evidence="1" id="KW-0732">Signal</keyword>
<sequence>MQFFMLRPYILFVLNALPWYHMKSQYVCSCDAVTHERRGAYYHVTESGHSGFEALNNGRGIKVLPKIFDGHNGKLLYFSEKPLRGTTIKAI</sequence>
<reference evidence="2 3" key="1">
    <citation type="journal article" date="2023" name="Nucleic Acids Res.">
        <title>The hologenome of Daphnia magna reveals possible DNA methylation and microbiome-mediated evolution of the host genome.</title>
        <authorList>
            <person name="Chaturvedi A."/>
            <person name="Li X."/>
            <person name="Dhandapani V."/>
            <person name="Marshall H."/>
            <person name="Kissane S."/>
            <person name="Cuenca-Cambronero M."/>
            <person name="Asole G."/>
            <person name="Calvet F."/>
            <person name="Ruiz-Romero M."/>
            <person name="Marangio P."/>
            <person name="Guigo R."/>
            <person name="Rago D."/>
            <person name="Mirbahai L."/>
            <person name="Eastwood N."/>
            <person name="Colbourne J.K."/>
            <person name="Zhou J."/>
            <person name="Mallon E."/>
            <person name="Orsini L."/>
        </authorList>
    </citation>
    <scope>NUCLEOTIDE SEQUENCE [LARGE SCALE GENOMIC DNA]</scope>
    <source>
        <strain evidence="2">LRV0_1</strain>
    </source>
</reference>
<protein>
    <submittedName>
        <fullName evidence="2">Uncharacterized protein</fullName>
    </submittedName>
</protein>
<organism evidence="2 3">
    <name type="scientific">Daphnia magna</name>
    <dbReference type="NCBI Taxonomy" id="35525"/>
    <lineage>
        <taxon>Eukaryota</taxon>
        <taxon>Metazoa</taxon>
        <taxon>Ecdysozoa</taxon>
        <taxon>Arthropoda</taxon>
        <taxon>Crustacea</taxon>
        <taxon>Branchiopoda</taxon>
        <taxon>Diplostraca</taxon>
        <taxon>Cladocera</taxon>
        <taxon>Anomopoda</taxon>
        <taxon>Daphniidae</taxon>
        <taxon>Daphnia</taxon>
    </lineage>
</organism>
<dbReference type="EMBL" id="JAOYFB010000002">
    <property type="protein sequence ID" value="KAK4008167.1"/>
    <property type="molecule type" value="Genomic_DNA"/>
</dbReference>
<comment type="caution">
    <text evidence="2">The sequence shown here is derived from an EMBL/GenBank/DDBJ whole genome shotgun (WGS) entry which is preliminary data.</text>
</comment>
<evidence type="ECO:0000313" key="3">
    <source>
        <dbReference type="Proteomes" id="UP001234178"/>
    </source>
</evidence>
<proteinExistence type="predicted"/>
<evidence type="ECO:0000313" key="2">
    <source>
        <dbReference type="EMBL" id="KAK4008167.1"/>
    </source>
</evidence>
<dbReference type="Proteomes" id="UP001234178">
    <property type="component" value="Unassembled WGS sequence"/>
</dbReference>
<gene>
    <name evidence="2" type="ORF">OUZ56_013316</name>
</gene>